<evidence type="ECO:0000313" key="1">
    <source>
        <dbReference type="EMBL" id="CAM9805908.1"/>
    </source>
</evidence>
<proteinExistence type="predicted"/>
<dbReference type="EMBL" id="OX596102">
    <property type="protein sequence ID" value="CAM9805908.1"/>
    <property type="molecule type" value="Genomic_DNA"/>
</dbReference>
<dbReference type="Proteomes" id="UP001162501">
    <property type="component" value="Chromosome 18"/>
</dbReference>
<protein>
    <submittedName>
        <fullName evidence="1">Uncharacterized protein</fullName>
    </submittedName>
</protein>
<evidence type="ECO:0000313" key="2">
    <source>
        <dbReference type="Proteomes" id="UP001162501"/>
    </source>
</evidence>
<sequence>MWAQRECDREQVPHGKAFRGEAWLAGQEDAVINTVKDLRGPISAARFGNVRPCTVTPQPHSCGAESFGGWRVCGLGLFVMSFTNIWDILRKMEENMPDQNEMSRRKQKSTLGPKDPPHPSHPSHLDYAQPFLQPPHF</sequence>
<accession>A0AC59YLG7</accession>
<reference evidence="1" key="2">
    <citation type="submission" date="2025-03" db="EMBL/GenBank/DDBJ databases">
        <authorList>
            <consortium name="ELIXIR-Norway"/>
            <consortium name="Elixir Norway"/>
        </authorList>
    </citation>
    <scope>NUCLEOTIDE SEQUENCE</scope>
</reference>
<organism evidence="1 2">
    <name type="scientific">Rangifer tarandus platyrhynchus</name>
    <name type="common">Svalbard reindeer</name>
    <dbReference type="NCBI Taxonomy" id="3082113"/>
    <lineage>
        <taxon>Eukaryota</taxon>
        <taxon>Metazoa</taxon>
        <taxon>Chordata</taxon>
        <taxon>Craniata</taxon>
        <taxon>Vertebrata</taxon>
        <taxon>Euteleostomi</taxon>
        <taxon>Mammalia</taxon>
        <taxon>Eutheria</taxon>
        <taxon>Laurasiatheria</taxon>
        <taxon>Artiodactyla</taxon>
        <taxon>Ruminantia</taxon>
        <taxon>Pecora</taxon>
        <taxon>Cervidae</taxon>
        <taxon>Odocoileinae</taxon>
        <taxon>Rangifer</taxon>
    </lineage>
</organism>
<name>A0AC59YLG7_RANTA</name>
<gene>
    <name evidence="1" type="ORF">MRATA1EN22A_LOCUS7711</name>
</gene>
<reference evidence="1" key="1">
    <citation type="submission" date="2023-05" db="EMBL/GenBank/DDBJ databases">
        <authorList>
            <consortium name="ELIXIR-Norway"/>
        </authorList>
    </citation>
    <scope>NUCLEOTIDE SEQUENCE</scope>
</reference>